<reference evidence="4" key="1">
    <citation type="submission" date="2023-03" db="EMBL/GenBank/DDBJ databases">
        <title>Near-Complete genome sequence of Lipomyces tetrasporous NRRL Y-64009, an oleaginous yeast capable of growing on lignocellulosic hydrolysates.</title>
        <authorList>
            <consortium name="Lawrence Berkeley National Laboratory"/>
            <person name="Jagtap S.S."/>
            <person name="Liu J.-J."/>
            <person name="Walukiewicz H.E."/>
            <person name="Pangilinan J."/>
            <person name="Lipzen A."/>
            <person name="Ahrendt S."/>
            <person name="Koriabine M."/>
            <person name="Cobaugh K."/>
            <person name="Salamov A."/>
            <person name="Yoshinaga Y."/>
            <person name="Ng V."/>
            <person name="Daum C."/>
            <person name="Grigoriev I.V."/>
            <person name="Slininger P.J."/>
            <person name="Dien B.S."/>
            <person name="Jin Y.-S."/>
            <person name="Rao C.V."/>
        </authorList>
    </citation>
    <scope>NUCLEOTIDE SEQUENCE</scope>
    <source>
        <strain evidence="4">NRRL Y-64009</strain>
    </source>
</reference>
<dbReference type="InterPro" id="IPR046868">
    <property type="entry name" value="BAR_4"/>
</dbReference>
<dbReference type="PANTHER" id="PTHR31941">
    <property type="entry name" value="CYTOSKELETAL SIGNALING PROTEIN SLM1"/>
    <property type="match status" value="1"/>
</dbReference>
<dbReference type="Pfam" id="PF20400">
    <property type="entry name" value="BAR_4"/>
    <property type="match status" value="1"/>
</dbReference>
<proteinExistence type="predicted"/>
<feature type="compositionally biased region" description="Polar residues" evidence="2">
    <location>
        <begin position="613"/>
        <end position="640"/>
    </location>
</feature>
<dbReference type="InterPro" id="IPR001849">
    <property type="entry name" value="PH_domain"/>
</dbReference>
<dbReference type="InterPro" id="IPR011993">
    <property type="entry name" value="PH-like_dom_sf"/>
</dbReference>
<feature type="region of interest" description="Disordered" evidence="2">
    <location>
        <begin position="1"/>
        <end position="126"/>
    </location>
</feature>
<dbReference type="SMART" id="SM00233">
    <property type="entry name" value="PH"/>
    <property type="match status" value="1"/>
</dbReference>
<organism evidence="4 5">
    <name type="scientific">Lipomyces tetrasporus</name>
    <dbReference type="NCBI Taxonomy" id="54092"/>
    <lineage>
        <taxon>Eukaryota</taxon>
        <taxon>Fungi</taxon>
        <taxon>Dikarya</taxon>
        <taxon>Ascomycota</taxon>
        <taxon>Saccharomycotina</taxon>
        <taxon>Lipomycetes</taxon>
        <taxon>Lipomycetales</taxon>
        <taxon>Lipomycetaceae</taxon>
        <taxon>Lipomyces</taxon>
    </lineage>
</organism>
<feature type="region of interest" description="Disordered" evidence="2">
    <location>
        <begin position="144"/>
        <end position="202"/>
    </location>
</feature>
<feature type="compositionally biased region" description="Basic and acidic residues" evidence="2">
    <location>
        <begin position="1"/>
        <end position="14"/>
    </location>
</feature>
<gene>
    <name evidence="4" type="ORF">POJ06DRAFT_262441</name>
</gene>
<feature type="compositionally biased region" description="Low complexity" evidence="2">
    <location>
        <begin position="156"/>
        <end position="167"/>
    </location>
</feature>
<keyword evidence="1" id="KW-0597">Phosphoprotein</keyword>
<feature type="compositionally biased region" description="Acidic residues" evidence="2">
    <location>
        <begin position="114"/>
        <end position="123"/>
    </location>
</feature>
<feature type="compositionally biased region" description="Low complexity" evidence="2">
    <location>
        <begin position="18"/>
        <end position="34"/>
    </location>
</feature>
<feature type="compositionally biased region" description="Polar residues" evidence="2">
    <location>
        <begin position="49"/>
        <end position="63"/>
    </location>
</feature>
<dbReference type="InterPro" id="IPR043453">
    <property type="entry name" value="Slm1_PH"/>
</dbReference>
<dbReference type="PANTHER" id="PTHR31941:SF16">
    <property type="entry name" value="PHOSPHATIDYLINOSITOL 4,5-BISPHOSPHATE-BINDING PROTEIN SLM1-RELATED"/>
    <property type="match status" value="1"/>
</dbReference>
<dbReference type="InterPro" id="IPR046869">
    <property type="entry name" value="SLM1/RGC1-like_PH"/>
</dbReference>
<evidence type="ECO:0000313" key="5">
    <source>
        <dbReference type="Proteomes" id="UP001217417"/>
    </source>
</evidence>
<dbReference type="SUPFAM" id="SSF50729">
    <property type="entry name" value="PH domain-like"/>
    <property type="match status" value="1"/>
</dbReference>
<feature type="domain" description="PH" evidence="3">
    <location>
        <begin position="506"/>
        <end position="611"/>
    </location>
</feature>
<evidence type="ECO:0000256" key="2">
    <source>
        <dbReference type="SAM" id="MobiDB-lite"/>
    </source>
</evidence>
<keyword evidence="5" id="KW-1185">Reference proteome</keyword>
<dbReference type="EMBL" id="JARPMG010000012">
    <property type="protein sequence ID" value="KAJ8097068.1"/>
    <property type="molecule type" value="Genomic_DNA"/>
</dbReference>
<dbReference type="CDD" id="cd13311">
    <property type="entry name" value="PH_Slm1"/>
    <property type="match status" value="1"/>
</dbReference>
<dbReference type="PROSITE" id="PS50003">
    <property type="entry name" value="PH_DOMAIN"/>
    <property type="match status" value="1"/>
</dbReference>
<evidence type="ECO:0000256" key="1">
    <source>
        <dbReference type="ARBA" id="ARBA00022553"/>
    </source>
</evidence>
<feature type="compositionally biased region" description="Polar residues" evidence="2">
    <location>
        <begin position="662"/>
        <end position="674"/>
    </location>
</feature>
<protein>
    <recommendedName>
        <fullName evidence="3">PH domain-containing protein</fullName>
    </recommendedName>
</protein>
<dbReference type="RefSeq" id="XP_056040518.1">
    <property type="nucleotide sequence ID" value="XM_056188745.1"/>
</dbReference>
<name>A0AAD7QL60_9ASCO</name>
<sequence length="674" mass="75028">MLKDTHVKRSDTVVRRMASAGSSTNAVAASASSSQQQIPHYPSVRRSMLSGQHTPTATQSNGSPYYGPAEGTNLRHVSTERSTSSSSTGYAEPSMPGGFPEAQGQPLAMPQIGDNDDDDDSGVNEDRQPVVANNLYFNGYAAQPPPSAVESGEFALSESSRLSQQQHLQEHEEPIHSMVVSSQPMSPLSPVSPQPVQHPKQGTLTRNAQGRASMRIPTNAQRHPDENSAFFTPVPVSGNPTDVLSQRFSVWRKILKELIVYFEVAASAQDSRSKECARLGGIVTVPFRDTGDMFLRQGGIQDTTIMLRDYHKQATLHAADAARQINEIVPRLKELRRDLALKIKEIKGLSGDFKNSVAKEQELTKKQVAVLTEALSAMAVNPHLVSGKYDPYILKLAVEKQLRRQIEEENYLHQAYLNIETSGKALEEIVVKEIQQAFDMYCGLLNREGQDTLDFAHNLTINLVGLPPAKEWDDFVRRDPNFVDPTIPVRKLENIFYPGRDSGATKPIRAGQLERRTKYLKSYTSAWYVLTPTYLHEFKTSDRKNDLTPVMSLLLQDCHLSDHSDASSHSFKFLMKGKQTGQFHRGHSWMFRAESYEQMMVWYTDIKRLTQVSSDDSMGKNGKSSSLRTATPATRPSSEYYSRDVRTMAVKKSASVDGSRLSYDSSGSGVETNY</sequence>
<dbReference type="AlphaFoldDB" id="A0AAD7QL60"/>
<evidence type="ECO:0000259" key="3">
    <source>
        <dbReference type="PROSITE" id="PS50003"/>
    </source>
</evidence>
<dbReference type="FunFam" id="2.30.29.30:FF:000328">
    <property type="entry name" value="Phosphatidylinositol 4,5-bisphosphate-binding protein SLM1"/>
    <property type="match status" value="1"/>
</dbReference>
<feature type="region of interest" description="Disordered" evidence="2">
    <location>
        <begin position="613"/>
        <end position="674"/>
    </location>
</feature>
<dbReference type="GeneID" id="80883911"/>
<dbReference type="Proteomes" id="UP001217417">
    <property type="component" value="Unassembled WGS sequence"/>
</dbReference>
<evidence type="ECO:0000313" key="4">
    <source>
        <dbReference type="EMBL" id="KAJ8097068.1"/>
    </source>
</evidence>
<comment type="caution">
    <text evidence="4">The sequence shown here is derived from an EMBL/GenBank/DDBJ whole genome shotgun (WGS) entry which is preliminary data.</text>
</comment>
<dbReference type="Gene3D" id="2.30.29.30">
    <property type="entry name" value="Pleckstrin-homology domain (PH domain)/Phosphotyrosine-binding domain (PTB)"/>
    <property type="match status" value="1"/>
</dbReference>
<dbReference type="Pfam" id="PF20399">
    <property type="entry name" value="PH_20"/>
    <property type="match status" value="1"/>
</dbReference>
<feature type="compositionally biased region" description="Low complexity" evidence="2">
    <location>
        <begin position="176"/>
        <end position="199"/>
    </location>
</feature>
<accession>A0AAD7QL60</accession>